<dbReference type="Gene3D" id="2.30.30.490">
    <property type="match status" value="1"/>
</dbReference>
<sequence>MRPWIVQATELFEDYAGNRWMKCDWYWRPHETCLLVNVDTNTRRIPADLHAKRLFKAAKGSFDTDVSLYSAERVVTVEKRQPGTGPPEEDCYWYESGYDQKFASFEDCSDEPPASKAKWAGAR</sequence>
<evidence type="ECO:0000313" key="3">
    <source>
        <dbReference type="Proteomes" id="UP001489004"/>
    </source>
</evidence>
<evidence type="ECO:0000313" key="2">
    <source>
        <dbReference type="EMBL" id="KAK9824596.1"/>
    </source>
</evidence>
<dbReference type="AlphaFoldDB" id="A0AAW1QT06"/>
<accession>A0AAW1QT06</accession>
<dbReference type="InterPro" id="IPR001025">
    <property type="entry name" value="BAH_dom"/>
</dbReference>
<dbReference type="InterPro" id="IPR043151">
    <property type="entry name" value="BAH_sf"/>
</dbReference>
<dbReference type="Proteomes" id="UP001489004">
    <property type="component" value="Unassembled WGS sequence"/>
</dbReference>
<proteinExistence type="predicted"/>
<dbReference type="GO" id="GO:0003682">
    <property type="term" value="F:chromatin binding"/>
    <property type="evidence" value="ECO:0007669"/>
    <property type="project" value="InterPro"/>
</dbReference>
<evidence type="ECO:0000259" key="1">
    <source>
        <dbReference type="PROSITE" id="PS51038"/>
    </source>
</evidence>
<reference evidence="2 3" key="1">
    <citation type="journal article" date="2024" name="Nat. Commun.">
        <title>Phylogenomics reveals the evolutionary origins of lichenization in chlorophyte algae.</title>
        <authorList>
            <person name="Puginier C."/>
            <person name="Libourel C."/>
            <person name="Otte J."/>
            <person name="Skaloud P."/>
            <person name="Haon M."/>
            <person name="Grisel S."/>
            <person name="Petersen M."/>
            <person name="Berrin J.G."/>
            <person name="Delaux P.M."/>
            <person name="Dal Grande F."/>
            <person name="Keller J."/>
        </authorList>
    </citation>
    <scope>NUCLEOTIDE SEQUENCE [LARGE SCALE GENOMIC DNA]</scope>
    <source>
        <strain evidence="2 3">SAG 2043</strain>
    </source>
</reference>
<organism evidence="2 3">
    <name type="scientific">[Myrmecia] bisecta</name>
    <dbReference type="NCBI Taxonomy" id="41462"/>
    <lineage>
        <taxon>Eukaryota</taxon>
        <taxon>Viridiplantae</taxon>
        <taxon>Chlorophyta</taxon>
        <taxon>core chlorophytes</taxon>
        <taxon>Trebouxiophyceae</taxon>
        <taxon>Trebouxiales</taxon>
        <taxon>Trebouxiaceae</taxon>
        <taxon>Myrmecia</taxon>
    </lineage>
</organism>
<keyword evidence="3" id="KW-1185">Reference proteome</keyword>
<name>A0AAW1QT06_9CHLO</name>
<protein>
    <recommendedName>
        <fullName evidence="1">BAH domain-containing protein</fullName>
    </recommendedName>
</protein>
<gene>
    <name evidence="2" type="ORF">WJX72_011580</name>
</gene>
<dbReference type="EMBL" id="JALJOR010000002">
    <property type="protein sequence ID" value="KAK9824596.1"/>
    <property type="molecule type" value="Genomic_DNA"/>
</dbReference>
<comment type="caution">
    <text evidence="2">The sequence shown here is derived from an EMBL/GenBank/DDBJ whole genome shotgun (WGS) entry which is preliminary data.</text>
</comment>
<feature type="domain" description="BAH" evidence="1">
    <location>
        <begin position="1"/>
        <end position="109"/>
    </location>
</feature>
<dbReference type="PROSITE" id="PS51038">
    <property type="entry name" value="BAH"/>
    <property type="match status" value="1"/>
</dbReference>